<reference evidence="2 3" key="1">
    <citation type="journal article" date="2007" name="Nature">
        <title>Evolution of genes and genomes on the Drosophila phylogeny.</title>
        <authorList>
            <consortium name="Drosophila 12 Genomes Consortium"/>
            <person name="Clark A.G."/>
            <person name="Eisen M.B."/>
            <person name="Smith D.R."/>
            <person name="Bergman C.M."/>
            <person name="Oliver B."/>
            <person name="Markow T.A."/>
            <person name="Kaufman T.C."/>
            <person name="Kellis M."/>
            <person name="Gelbart W."/>
            <person name="Iyer V.N."/>
            <person name="Pollard D.A."/>
            <person name="Sackton T.B."/>
            <person name="Larracuente A.M."/>
            <person name="Singh N.D."/>
            <person name="Abad J.P."/>
            <person name="Abt D.N."/>
            <person name="Adryan B."/>
            <person name="Aguade M."/>
            <person name="Akashi H."/>
            <person name="Anderson W.W."/>
            <person name="Aquadro C.F."/>
            <person name="Ardell D.H."/>
            <person name="Arguello R."/>
            <person name="Artieri C.G."/>
            <person name="Barbash D.A."/>
            <person name="Barker D."/>
            <person name="Barsanti P."/>
            <person name="Batterham P."/>
            <person name="Batzoglou S."/>
            <person name="Begun D."/>
            <person name="Bhutkar A."/>
            <person name="Blanco E."/>
            <person name="Bosak S.A."/>
            <person name="Bradley R.K."/>
            <person name="Brand A.D."/>
            <person name="Brent M.R."/>
            <person name="Brooks A.N."/>
            <person name="Brown R.H."/>
            <person name="Butlin R.K."/>
            <person name="Caggese C."/>
            <person name="Calvi B.R."/>
            <person name="Bernardo de Carvalho A."/>
            <person name="Caspi A."/>
            <person name="Castrezana S."/>
            <person name="Celniker S.E."/>
            <person name="Chang J.L."/>
            <person name="Chapple C."/>
            <person name="Chatterji S."/>
            <person name="Chinwalla A."/>
            <person name="Civetta A."/>
            <person name="Clifton S.W."/>
            <person name="Comeron J.M."/>
            <person name="Costello J.C."/>
            <person name="Coyne J.A."/>
            <person name="Daub J."/>
            <person name="David R.G."/>
            <person name="Delcher A.L."/>
            <person name="Delehaunty K."/>
            <person name="Do C.B."/>
            <person name="Ebling H."/>
            <person name="Edwards K."/>
            <person name="Eickbush T."/>
            <person name="Evans J.D."/>
            <person name="Filipski A."/>
            <person name="Findeiss S."/>
            <person name="Freyhult E."/>
            <person name="Fulton L."/>
            <person name="Fulton R."/>
            <person name="Garcia A.C."/>
            <person name="Gardiner A."/>
            <person name="Garfield D.A."/>
            <person name="Garvin B.E."/>
            <person name="Gibson G."/>
            <person name="Gilbert D."/>
            <person name="Gnerre S."/>
            <person name="Godfrey J."/>
            <person name="Good R."/>
            <person name="Gotea V."/>
            <person name="Gravely B."/>
            <person name="Greenberg A.J."/>
            <person name="Griffiths-Jones S."/>
            <person name="Gross S."/>
            <person name="Guigo R."/>
            <person name="Gustafson E.A."/>
            <person name="Haerty W."/>
            <person name="Hahn M.W."/>
            <person name="Halligan D.L."/>
            <person name="Halpern A.L."/>
            <person name="Halter G.M."/>
            <person name="Han M.V."/>
            <person name="Heger A."/>
            <person name="Hillier L."/>
            <person name="Hinrichs A.S."/>
            <person name="Holmes I."/>
            <person name="Hoskins R.A."/>
            <person name="Hubisz M.J."/>
            <person name="Hultmark D."/>
            <person name="Huntley M.A."/>
            <person name="Jaffe D.B."/>
            <person name="Jagadeeshan S."/>
            <person name="Jeck W.R."/>
            <person name="Johnson J."/>
            <person name="Jones C.D."/>
            <person name="Jordan W.C."/>
            <person name="Karpen G.H."/>
            <person name="Kataoka E."/>
            <person name="Keightley P.D."/>
            <person name="Kheradpour P."/>
            <person name="Kirkness E.F."/>
            <person name="Koerich L.B."/>
            <person name="Kristiansen K."/>
            <person name="Kudrna D."/>
            <person name="Kulathinal R.J."/>
            <person name="Kumar S."/>
            <person name="Kwok R."/>
            <person name="Lander E."/>
            <person name="Langley C.H."/>
            <person name="Lapoint R."/>
            <person name="Lazzaro B.P."/>
            <person name="Lee S.J."/>
            <person name="Levesque L."/>
            <person name="Li R."/>
            <person name="Lin C.F."/>
            <person name="Lin M.F."/>
            <person name="Lindblad-Toh K."/>
            <person name="Llopart A."/>
            <person name="Long M."/>
            <person name="Low L."/>
            <person name="Lozovsky E."/>
            <person name="Lu J."/>
            <person name="Luo M."/>
            <person name="Machado C.A."/>
            <person name="Makalowski W."/>
            <person name="Marzo M."/>
            <person name="Matsuda M."/>
            <person name="Matzkin L."/>
            <person name="McAllister B."/>
            <person name="McBride C.S."/>
            <person name="McKernan B."/>
            <person name="McKernan K."/>
            <person name="Mendez-Lago M."/>
            <person name="Minx P."/>
            <person name="Mollenhauer M.U."/>
            <person name="Montooth K."/>
            <person name="Mount S.M."/>
            <person name="Mu X."/>
            <person name="Myers E."/>
            <person name="Negre B."/>
            <person name="Newfeld S."/>
            <person name="Nielsen R."/>
            <person name="Noor M.A."/>
            <person name="O'Grady P."/>
            <person name="Pachter L."/>
            <person name="Papaceit M."/>
            <person name="Parisi M.J."/>
            <person name="Parisi M."/>
            <person name="Parts L."/>
            <person name="Pedersen J.S."/>
            <person name="Pesole G."/>
            <person name="Phillippy A.M."/>
            <person name="Ponting C.P."/>
            <person name="Pop M."/>
            <person name="Porcelli D."/>
            <person name="Powell J.R."/>
            <person name="Prohaska S."/>
            <person name="Pruitt K."/>
            <person name="Puig M."/>
            <person name="Quesneville H."/>
            <person name="Ram K.R."/>
            <person name="Rand D."/>
            <person name="Rasmussen M.D."/>
            <person name="Reed L.K."/>
            <person name="Reenan R."/>
            <person name="Reily A."/>
            <person name="Remington K.A."/>
            <person name="Rieger T.T."/>
            <person name="Ritchie M.G."/>
            <person name="Robin C."/>
            <person name="Rogers Y.H."/>
            <person name="Rohde C."/>
            <person name="Rozas J."/>
            <person name="Rubenfield M.J."/>
            <person name="Ruiz A."/>
            <person name="Russo S."/>
            <person name="Salzberg S.L."/>
            <person name="Sanchez-Gracia A."/>
            <person name="Saranga D.J."/>
            <person name="Sato H."/>
            <person name="Schaeffer S.W."/>
            <person name="Schatz M.C."/>
            <person name="Schlenke T."/>
            <person name="Schwartz R."/>
            <person name="Segarra C."/>
            <person name="Singh R.S."/>
            <person name="Sirot L."/>
            <person name="Sirota M."/>
            <person name="Sisneros N.B."/>
            <person name="Smith C.D."/>
            <person name="Smith T.F."/>
            <person name="Spieth J."/>
            <person name="Stage D.E."/>
            <person name="Stark A."/>
            <person name="Stephan W."/>
            <person name="Strausberg R.L."/>
            <person name="Strempel S."/>
            <person name="Sturgill D."/>
            <person name="Sutton G."/>
            <person name="Sutton G.G."/>
            <person name="Tao W."/>
            <person name="Teichmann S."/>
            <person name="Tobari Y.N."/>
            <person name="Tomimura Y."/>
            <person name="Tsolas J.M."/>
            <person name="Valente V.L."/>
            <person name="Venter E."/>
            <person name="Venter J.C."/>
            <person name="Vicario S."/>
            <person name="Vieira F.G."/>
            <person name="Vilella A.J."/>
            <person name="Villasante A."/>
            <person name="Walenz B."/>
            <person name="Wang J."/>
            <person name="Wasserman M."/>
            <person name="Watts T."/>
            <person name="Wilson D."/>
            <person name="Wilson R.K."/>
            <person name="Wing R.A."/>
            <person name="Wolfner M.F."/>
            <person name="Wong A."/>
            <person name="Wong G.K."/>
            <person name="Wu C.I."/>
            <person name="Wu G."/>
            <person name="Yamamoto D."/>
            <person name="Yang H.P."/>
            <person name="Yang S.P."/>
            <person name="Yorke J.A."/>
            <person name="Yoshida K."/>
            <person name="Zdobnov E."/>
            <person name="Zhang P."/>
            <person name="Zhang Y."/>
            <person name="Zimin A.V."/>
            <person name="Baldwin J."/>
            <person name="Abdouelleil A."/>
            <person name="Abdulkadir J."/>
            <person name="Abebe A."/>
            <person name="Abera B."/>
            <person name="Abreu J."/>
            <person name="Acer S.C."/>
            <person name="Aftuck L."/>
            <person name="Alexander A."/>
            <person name="An P."/>
            <person name="Anderson E."/>
            <person name="Anderson S."/>
            <person name="Arachi H."/>
            <person name="Azer M."/>
            <person name="Bachantsang P."/>
            <person name="Barry A."/>
            <person name="Bayul T."/>
            <person name="Berlin A."/>
            <person name="Bessette D."/>
            <person name="Bloom T."/>
            <person name="Blye J."/>
            <person name="Boguslavskiy L."/>
            <person name="Bonnet C."/>
            <person name="Boukhgalter B."/>
            <person name="Bourzgui I."/>
            <person name="Brown A."/>
            <person name="Cahill P."/>
            <person name="Channer S."/>
            <person name="Cheshatsang Y."/>
            <person name="Chuda L."/>
            <person name="Citroen M."/>
            <person name="Collymore A."/>
            <person name="Cooke P."/>
            <person name="Costello M."/>
            <person name="D'Aco K."/>
            <person name="Daza R."/>
            <person name="De Haan G."/>
            <person name="DeGray S."/>
            <person name="DeMaso C."/>
            <person name="Dhargay N."/>
            <person name="Dooley K."/>
            <person name="Dooley E."/>
            <person name="Doricent M."/>
            <person name="Dorje P."/>
            <person name="Dorjee K."/>
            <person name="Dupes A."/>
            <person name="Elong R."/>
            <person name="Falk J."/>
            <person name="Farina A."/>
            <person name="Faro S."/>
            <person name="Ferguson D."/>
            <person name="Fisher S."/>
            <person name="Foley C.D."/>
            <person name="Franke A."/>
            <person name="Friedrich D."/>
            <person name="Gadbois L."/>
            <person name="Gearin G."/>
            <person name="Gearin C.R."/>
            <person name="Giannoukos G."/>
            <person name="Goode T."/>
            <person name="Graham J."/>
            <person name="Grandbois E."/>
            <person name="Grewal S."/>
            <person name="Gyaltsen K."/>
            <person name="Hafez N."/>
            <person name="Hagos B."/>
            <person name="Hall J."/>
            <person name="Henson C."/>
            <person name="Hollinger A."/>
            <person name="Honan T."/>
            <person name="Huard M.D."/>
            <person name="Hughes L."/>
            <person name="Hurhula B."/>
            <person name="Husby M.E."/>
            <person name="Kamat A."/>
            <person name="Kanga B."/>
            <person name="Kashin S."/>
            <person name="Khazanovich D."/>
            <person name="Kisner P."/>
            <person name="Lance K."/>
            <person name="Lara M."/>
            <person name="Lee W."/>
            <person name="Lennon N."/>
            <person name="Letendre F."/>
            <person name="LeVine R."/>
            <person name="Lipovsky A."/>
            <person name="Liu X."/>
            <person name="Liu J."/>
            <person name="Liu S."/>
            <person name="Lokyitsang T."/>
            <person name="Lokyitsang Y."/>
            <person name="Lubonja R."/>
            <person name="Lui A."/>
            <person name="MacDonald P."/>
            <person name="Magnisalis V."/>
            <person name="Maru K."/>
            <person name="Matthews C."/>
            <person name="McCusker W."/>
            <person name="McDonough S."/>
            <person name="Mehta T."/>
            <person name="Meldrim J."/>
            <person name="Meneus L."/>
            <person name="Mihai O."/>
            <person name="Mihalev A."/>
            <person name="Mihova T."/>
            <person name="Mittelman R."/>
            <person name="Mlenga V."/>
            <person name="Montmayeur A."/>
            <person name="Mulrain L."/>
            <person name="Navidi A."/>
            <person name="Naylor J."/>
            <person name="Negash T."/>
            <person name="Nguyen T."/>
            <person name="Nguyen N."/>
            <person name="Nicol R."/>
            <person name="Norbu C."/>
            <person name="Norbu N."/>
            <person name="Novod N."/>
            <person name="O'Neill B."/>
            <person name="Osman S."/>
            <person name="Markiewicz E."/>
            <person name="Oyono O.L."/>
            <person name="Patti C."/>
            <person name="Phunkhang P."/>
            <person name="Pierre F."/>
            <person name="Priest M."/>
            <person name="Raghuraman S."/>
            <person name="Rege F."/>
            <person name="Reyes R."/>
            <person name="Rise C."/>
            <person name="Rogov P."/>
            <person name="Ross K."/>
            <person name="Ryan E."/>
            <person name="Settipalli S."/>
            <person name="Shea T."/>
            <person name="Sherpa N."/>
            <person name="Shi L."/>
            <person name="Shih D."/>
            <person name="Sparrow T."/>
            <person name="Spaulding J."/>
            <person name="Stalker J."/>
            <person name="Stange-Thomann N."/>
            <person name="Stavropoulos S."/>
            <person name="Stone C."/>
            <person name="Strader C."/>
            <person name="Tesfaye S."/>
            <person name="Thomson T."/>
            <person name="Thoulutsang Y."/>
            <person name="Thoulutsang D."/>
            <person name="Topham K."/>
            <person name="Topping I."/>
            <person name="Tsamla T."/>
            <person name="Vassiliev H."/>
            <person name="Vo A."/>
            <person name="Wangchuk T."/>
            <person name="Wangdi T."/>
            <person name="Weiand M."/>
            <person name="Wilkinson J."/>
            <person name="Wilson A."/>
            <person name="Yadav S."/>
            <person name="Young G."/>
            <person name="Yu Q."/>
            <person name="Zembek L."/>
            <person name="Zhong D."/>
            <person name="Zimmer A."/>
            <person name="Zwirko Z."/>
            <person name="Jaffe D.B."/>
            <person name="Alvarez P."/>
            <person name="Brockman W."/>
            <person name="Butler J."/>
            <person name="Chin C."/>
            <person name="Gnerre S."/>
            <person name="Grabherr M."/>
            <person name="Kleber M."/>
            <person name="Mauceli E."/>
            <person name="MacCallum I."/>
        </authorList>
    </citation>
    <scope>NUCLEOTIDE SEQUENCE [LARGE SCALE GENOMIC DNA]</scope>
    <source>
        <strain evidence="3">Rob3c / Tucson 14021-0248.25</strain>
    </source>
</reference>
<feature type="region of interest" description="Disordered" evidence="1">
    <location>
        <begin position="1"/>
        <end position="41"/>
    </location>
</feature>
<dbReference type="Proteomes" id="UP000001292">
    <property type="component" value="Unassembled WGS sequence"/>
</dbReference>
<sequence length="89" mass="10273">MVQRLTLRRRLSYNTRSNKRRMELETEPTDIKETDTASSQELNSLKEELAKMREERNYFQAQYKFQTHVNSELKILSGGFVGGGSADTG</sequence>
<dbReference type="EMBL" id="CH676758">
    <property type="protein sequence ID" value="EDW44149.1"/>
    <property type="molecule type" value="Genomic_DNA"/>
</dbReference>
<proteinExistence type="predicted"/>
<keyword evidence="3" id="KW-1185">Reference proteome</keyword>
<evidence type="ECO:0000313" key="2">
    <source>
        <dbReference type="EMBL" id="EDW44149.1"/>
    </source>
</evidence>
<evidence type="ECO:0000256" key="1">
    <source>
        <dbReference type="SAM" id="MobiDB-lite"/>
    </source>
</evidence>
<dbReference type="HOGENOM" id="CLU_2457165_0_0_1"/>
<gene>
    <name evidence="2" type="primary">Dsec\GM16569</name>
    <name evidence="2" type="ORF">Dsec_GM16569</name>
</gene>
<feature type="compositionally biased region" description="Basic and acidic residues" evidence="1">
    <location>
        <begin position="20"/>
        <end position="35"/>
    </location>
</feature>
<dbReference type="STRING" id="7238.B4INW6"/>
<organism evidence="3">
    <name type="scientific">Drosophila sechellia</name>
    <name type="common">Fruit fly</name>
    <dbReference type="NCBI Taxonomy" id="7238"/>
    <lineage>
        <taxon>Eukaryota</taxon>
        <taxon>Metazoa</taxon>
        <taxon>Ecdysozoa</taxon>
        <taxon>Arthropoda</taxon>
        <taxon>Hexapoda</taxon>
        <taxon>Insecta</taxon>
        <taxon>Pterygota</taxon>
        <taxon>Neoptera</taxon>
        <taxon>Endopterygota</taxon>
        <taxon>Diptera</taxon>
        <taxon>Brachycera</taxon>
        <taxon>Muscomorpha</taxon>
        <taxon>Ephydroidea</taxon>
        <taxon>Drosophilidae</taxon>
        <taxon>Drosophila</taxon>
        <taxon>Sophophora</taxon>
    </lineage>
</organism>
<dbReference type="Gene3D" id="6.20.370.70">
    <property type="match status" value="1"/>
</dbReference>
<evidence type="ECO:0000313" key="3">
    <source>
        <dbReference type="Proteomes" id="UP000001292"/>
    </source>
</evidence>
<dbReference type="AlphaFoldDB" id="B4INW6"/>
<protein>
    <submittedName>
        <fullName evidence="2">GM16569</fullName>
    </submittedName>
</protein>
<accession>B4INW6</accession>
<feature type="compositionally biased region" description="Basic residues" evidence="1">
    <location>
        <begin position="1"/>
        <end position="11"/>
    </location>
</feature>
<name>B4INW6_DROSE</name>